<dbReference type="Proteomes" id="UP000652761">
    <property type="component" value="Unassembled WGS sequence"/>
</dbReference>
<feature type="signal peptide" evidence="2">
    <location>
        <begin position="1"/>
        <end position="26"/>
    </location>
</feature>
<evidence type="ECO:0000313" key="3">
    <source>
        <dbReference type="EMBL" id="MQM18691.1"/>
    </source>
</evidence>
<evidence type="ECO:0000256" key="1">
    <source>
        <dbReference type="SAM" id="MobiDB-lite"/>
    </source>
</evidence>
<feature type="region of interest" description="Disordered" evidence="1">
    <location>
        <begin position="60"/>
        <end position="88"/>
    </location>
</feature>
<proteinExistence type="predicted"/>
<sequence>MPRSFGVLPGAGQSVLLLTTSLFVAPEPPREARRGTIVRPDYGGYCCVLCVLPPLTRCGGETSQQRQGTHRAEEMGGETSQQRQGTHRAEEMGDLYYSPSGSPDPWAATVKIGSSTWAEGRVLGVITQLLGTDQAQVIALVGWFHSFLRSRVHPPSR</sequence>
<dbReference type="AlphaFoldDB" id="A0A843XHK4"/>
<organism evidence="3 4">
    <name type="scientific">Colocasia esculenta</name>
    <name type="common">Wild taro</name>
    <name type="synonym">Arum esculentum</name>
    <dbReference type="NCBI Taxonomy" id="4460"/>
    <lineage>
        <taxon>Eukaryota</taxon>
        <taxon>Viridiplantae</taxon>
        <taxon>Streptophyta</taxon>
        <taxon>Embryophyta</taxon>
        <taxon>Tracheophyta</taxon>
        <taxon>Spermatophyta</taxon>
        <taxon>Magnoliopsida</taxon>
        <taxon>Liliopsida</taxon>
        <taxon>Araceae</taxon>
        <taxon>Aroideae</taxon>
        <taxon>Colocasieae</taxon>
        <taxon>Colocasia</taxon>
    </lineage>
</organism>
<feature type="chain" id="PRO_5032597658" evidence="2">
    <location>
        <begin position="27"/>
        <end position="157"/>
    </location>
</feature>
<evidence type="ECO:0000256" key="2">
    <source>
        <dbReference type="SAM" id="SignalP"/>
    </source>
</evidence>
<gene>
    <name evidence="3" type="ORF">Taro_051686</name>
</gene>
<evidence type="ECO:0000313" key="4">
    <source>
        <dbReference type="Proteomes" id="UP000652761"/>
    </source>
</evidence>
<comment type="caution">
    <text evidence="3">The sequence shown here is derived from an EMBL/GenBank/DDBJ whole genome shotgun (WGS) entry which is preliminary data.</text>
</comment>
<reference evidence="3" key="1">
    <citation type="submission" date="2017-07" db="EMBL/GenBank/DDBJ databases">
        <title>Taro Niue Genome Assembly and Annotation.</title>
        <authorList>
            <person name="Atibalentja N."/>
            <person name="Keating K."/>
            <person name="Fields C.J."/>
        </authorList>
    </citation>
    <scope>NUCLEOTIDE SEQUENCE</scope>
    <source>
        <strain evidence="3">Niue_2</strain>
        <tissue evidence="3">Leaf</tissue>
    </source>
</reference>
<dbReference type="EMBL" id="NMUH01008376">
    <property type="protein sequence ID" value="MQM18691.1"/>
    <property type="molecule type" value="Genomic_DNA"/>
</dbReference>
<keyword evidence="4" id="KW-1185">Reference proteome</keyword>
<protein>
    <submittedName>
        <fullName evidence="3">Uncharacterized protein</fullName>
    </submittedName>
</protein>
<keyword evidence="2" id="KW-0732">Signal</keyword>
<name>A0A843XHK4_COLES</name>
<accession>A0A843XHK4</accession>